<dbReference type="Proteomes" id="UP000266183">
    <property type="component" value="Chromosome"/>
</dbReference>
<dbReference type="KEGG" id="chk:D4L85_19710"/>
<keyword evidence="3" id="KW-1185">Reference proteome</keyword>
<protein>
    <submittedName>
        <fullName evidence="2">PorT family protein</fullName>
    </submittedName>
</protein>
<feature type="transmembrane region" description="Helical" evidence="1">
    <location>
        <begin position="52"/>
        <end position="74"/>
    </location>
</feature>
<proteinExistence type="predicted"/>
<name>A0A385SQ64_9BACT</name>
<dbReference type="EMBL" id="CP032382">
    <property type="protein sequence ID" value="AYB32666.1"/>
    <property type="molecule type" value="Genomic_DNA"/>
</dbReference>
<evidence type="ECO:0000313" key="2">
    <source>
        <dbReference type="EMBL" id="AYB32666.1"/>
    </source>
</evidence>
<evidence type="ECO:0000256" key="1">
    <source>
        <dbReference type="SAM" id="Phobius"/>
    </source>
</evidence>
<keyword evidence="1" id="KW-0472">Membrane</keyword>
<organism evidence="2 3">
    <name type="scientific">Chryseolinea soli</name>
    <dbReference type="NCBI Taxonomy" id="2321403"/>
    <lineage>
        <taxon>Bacteria</taxon>
        <taxon>Pseudomonadati</taxon>
        <taxon>Bacteroidota</taxon>
        <taxon>Cytophagia</taxon>
        <taxon>Cytophagales</taxon>
        <taxon>Fulvivirgaceae</taxon>
        <taxon>Chryseolinea</taxon>
    </lineage>
</organism>
<keyword evidence="1" id="KW-0812">Transmembrane</keyword>
<dbReference type="AlphaFoldDB" id="A0A385SQ64"/>
<keyword evidence="1" id="KW-1133">Transmembrane helix</keyword>
<gene>
    <name evidence="2" type="ORF">D4L85_19710</name>
</gene>
<evidence type="ECO:0000313" key="3">
    <source>
        <dbReference type="Proteomes" id="UP000266183"/>
    </source>
</evidence>
<accession>A0A385SQ64</accession>
<reference evidence="3" key="1">
    <citation type="submission" date="2018-09" db="EMBL/GenBank/DDBJ databases">
        <title>Chryseolinea sp. KIS68-18 isolated from soil.</title>
        <authorList>
            <person name="Weon H.-Y."/>
            <person name="Kwon S.-W."/>
            <person name="Lee S.A."/>
        </authorList>
    </citation>
    <scope>NUCLEOTIDE SEQUENCE [LARGE SCALE GENOMIC DNA]</scope>
    <source>
        <strain evidence="3">KIS68-18</strain>
    </source>
</reference>
<sequence length="302" mass="33794">MLYSIELRVQMCVSVCGCGNGSANVKNNFTQQNKRFCPADKKAIFGPLFTEYLYYMIKNLACIVLLSGISIGAFSQAATTTKKTTARPDIPGAFVLELGLNRALSAPSEFKQGLWGSRTINFYYQYEFRILKSQFSFVPGVGFSLERYKLTNNYVLDYSSTNATTPSLIPPGNTGIPNIKRSQIITNYFEVPLELRWTVNPDDPARSFKVGVGGRVGYMFDSFTKVKYSENGETKKLKDKQDFNLNKFRYGITGRIGIGNFSLFGYYNLTPLFEKDKGLKDANSSTFNNFSTMTIGISLASF</sequence>